<evidence type="ECO:0000313" key="3">
    <source>
        <dbReference type="Proteomes" id="UP001627154"/>
    </source>
</evidence>
<dbReference type="EMBL" id="JBJJXI010000088">
    <property type="protein sequence ID" value="KAL3394773.1"/>
    <property type="molecule type" value="Genomic_DNA"/>
</dbReference>
<evidence type="ECO:0000256" key="1">
    <source>
        <dbReference type="SAM" id="MobiDB-lite"/>
    </source>
</evidence>
<organism evidence="2 3">
    <name type="scientific">Trichogramma kaykai</name>
    <dbReference type="NCBI Taxonomy" id="54128"/>
    <lineage>
        <taxon>Eukaryota</taxon>
        <taxon>Metazoa</taxon>
        <taxon>Ecdysozoa</taxon>
        <taxon>Arthropoda</taxon>
        <taxon>Hexapoda</taxon>
        <taxon>Insecta</taxon>
        <taxon>Pterygota</taxon>
        <taxon>Neoptera</taxon>
        <taxon>Endopterygota</taxon>
        <taxon>Hymenoptera</taxon>
        <taxon>Apocrita</taxon>
        <taxon>Proctotrupomorpha</taxon>
        <taxon>Chalcidoidea</taxon>
        <taxon>Trichogrammatidae</taxon>
        <taxon>Trichogramma</taxon>
    </lineage>
</organism>
<feature type="region of interest" description="Disordered" evidence="1">
    <location>
        <begin position="47"/>
        <end position="68"/>
    </location>
</feature>
<accession>A0ABD2WPM5</accession>
<sequence length="68" mass="7792">MHTGFNRPALELDTLANRKLQSRGLLDGSIESTSTLSTIKTIQRAKIKRGERKESLQQQKLQGRWVDR</sequence>
<keyword evidence="3" id="KW-1185">Reference proteome</keyword>
<evidence type="ECO:0000313" key="2">
    <source>
        <dbReference type="EMBL" id="KAL3394773.1"/>
    </source>
</evidence>
<proteinExistence type="predicted"/>
<protein>
    <submittedName>
        <fullName evidence="2">Uncharacterized protein</fullName>
    </submittedName>
</protein>
<comment type="caution">
    <text evidence="2">The sequence shown here is derived from an EMBL/GenBank/DDBJ whole genome shotgun (WGS) entry which is preliminary data.</text>
</comment>
<name>A0ABD2WPM5_9HYME</name>
<reference evidence="2 3" key="1">
    <citation type="journal article" date="2024" name="bioRxiv">
        <title>A reference genome for Trichogramma kaykai: A tiny desert-dwelling parasitoid wasp with competing sex-ratio distorters.</title>
        <authorList>
            <person name="Culotta J."/>
            <person name="Lindsey A.R."/>
        </authorList>
    </citation>
    <scope>NUCLEOTIDE SEQUENCE [LARGE SCALE GENOMIC DNA]</scope>
    <source>
        <strain evidence="2 3">KSX58</strain>
    </source>
</reference>
<dbReference type="Proteomes" id="UP001627154">
    <property type="component" value="Unassembled WGS sequence"/>
</dbReference>
<gene>
    <name evidence="2" type="ORF">TKK_011054</name>
</gene>
<dbReference type="AlphaFoldDB" id="A0ABD2WPM5"/>